<accession>A0A9Q3M8H8</accession>
<dbReference type="RefSeq" id="WP_221105264.1">
    <property type="nucleotide sequence ID" value="NZ_JABDXY010000002.1"/>
</dbReference>
<gene>
    <name evidence="1" type="ORF">HJB63_05275</name>
</gene>
<evidence type="ECO:0000313" key="2">
    <source>
        <dbReference type="Proteomes" id="UP000749740"/>
    </source>
</evidence>
<reference evidence="1" key="1">
    <citation type="submission" date="2020-04" db="EMBL/GenBank/DDBJ databases">
        <title>Global-level population genomics: horizontal gene transfer, symbiosis and evolution in Rhizobia.</title>
        <authorList>
            <person name="Gai Y."/>
        </authorList>
    </citation>
    <scope>NUCLEOTIDE SEQUENCE</scope>
    <source>
        <strain evidence="1">BLR57</strain>
    </source>
</reference>
<dbReference type="EMBL" id="JABDYC010000001">
    <property type="protein sequence ID" value="MBX5021992.1"/>
    <property type="molecule type" value="Genomic_DNA"/>
</dbReference>
<protein>
    <submittedName>
        <fullName evidence="1">DUF2971 domain-containing protein</fullName>
    </submittedName>
</protein>
<proteinExistence type="predicted"/>
<sequence length="217" mass="25038">MTERTFRRYTNLASALHILHNKCLTLLSPDTWDDRNDAFFMSEYKRLKGAKTILAICLAVREETYHHWQVFSHGADGVCIEFDSEKLRSAFNRQEGVRHQMVDYQLITQVNKMEDVDLERLPFMKRWPYGDESEYRAVYIDKDEELPVYAVPIGLNAITRITLSPWLAPALVPTVKETLKSLPGCSGLRIYRSTLIDNNQWKKLTGRVATPVMPSGN</sequence>
<name>A0A9Q3M8H8_9HYPH</name>
<evidence type="ECO:0000313" key="1">
    <source>
        <dbReference type="EMBL" id="MBX5021992.1"/>
    </source>
</evidence>
<comment type="caution">
    <text evidence="1">The sequence shown here is derived from an EMBL/GenBank/DDBJ whole genome shotgun (WGS) entry which is preliminary data.</text>
</comment>
<dbReference type="Proteomes" id="UP000749740">
    <property type="component" value="Unassembled WGS sequence"/>
</dbReference>
<dbReference type="AlphaFoldDB" id="A0A9Q3M8H8"/>
<organism evidence="1 2">
    <name type="scientific">Rhizobium lentis</name>
    <dbReference type="NCBI Taxonomy" id="1138194"/>
    <lineage>
        <taxon>Bacteria</taxon>
        <taxon>Pseudomonadati</taxon>
        <taxon>Pseudomonadota</taxon>
        <taxon>Alphaproteobacteria</taxon>
        <taxon>Hyphomicrobiales</taxon>
        <taxon>Rhizobiaceae</taxon>
        <taxon>Rhizobium/Agrobacterium group</taxon>
        <taxon>Rhizobium</taxon>
    </lineage>
</organism>